<dbReference type="GO" id="GO:0015833">
    <property type="term" value="P:peptide transport"/>
    <property type="evidence" value="ECO:0007669"/>
    <property type="project" value="InterPro"/>
</dbReference>
<dbReference type="PROSITE" id="PS50893">
    <property type="entry name" value="ABC_TRANSPORTER_2"/>
    <property type="match status" value="1"/>
</dbReference>
<comment type="subcellular location">
    <subcellularLocation>
        <location evidence="1">Cell inner membrane</location>
        <topology evidence="1">Peripheral membrane protein</topology>
    </subcellularLocation>
</comment>
<keyword evidence="5 7" id="KW-0067">ATP-binding</keyword>
<evidence type="ECO:0000256" key="2">
    <source>
        <dbReference type="ARBA" id="ARBA00005417"/>
    </source>
</evidence>
<keyword evidence="8" id="KW-1185">Reference proteome</keyword>
<keyword evidence="4" id="KW-0547">Nucleotide-binding</keyword>
<dbReference type="InterPro" id="IPR050319">
    <property type="entry name" value="ABC_transp_ATP-bind"/>
</dbReference>
<dbReference type="InterPro" id="IPR027417">
    <property type="entry name" value="P-loop_NTPase"/>
</dbReference>
<gene>
    <name evidence="7" type="ORF">FHS55_000614</name>
</gene>
<dbReference type="RefSeq" id="WP_183188186.1">
    <property type="nucleotide sequence ID" value="NZ_JACICD010000001.1"/>
</dbReference>
<evidence type="ECO:0000256" key="4">
    <source>
        <dbReference type="ARBA" id="ARBA00022741"/>
    </source>
</evidence>
<dbReference type="PANTHER" id="PTHR43776">
    <property type="entry name" value="TRANSPORT ATP-BINDING PROTEIN"/>
    <property type="match status" value="1"/>
</dbReference>
<organism evidence="7 8">
    <name type="scientific">Ancylobacter tetraedralis</name>
    <dbReference type="NCBI Taxonomy" id="217068"/>
    <lineage>
        <taxon>Bacteria</taxon>
        <taxon>Pseudomonadati</taxon>
        <taxon>Pseudomonadota</taxon>
        <taxon>Alphaproteobacteria</taxon>
        <taxon>Hyphomicrobiales</taxon>
        <taxon>Xanthobacteraceae</taxon>
        <taxon>Ancylobacter</taxon>
    </lineage>
</organism>
<reference evidence="7 8" key="1">
    <citation type="submission" date="2020-08" db="EMBL/GenBank/DDBJ databases">
        <title>Genomic Encyclopedia of Type Strains, Phase IV (KMG-IV): sequencing the most valuable type-strain genomes for metagenomic binning, comparative biology and taxonomic classification.</title>
        <authorList>
            <person name="Goeker M."/>
        </authorList>
    </citation>
    <scope>NUCLEOTIDE SEQUENCE [LARGE SCALE GENOMIC DNA]</scope>
    <source>
        <strain evidence="7 8">DSM 5895</strain>
    </source>
</reference>
<dbReference type="GO" id="GO:0005886">
    <property type="term" value="C:plasma membrane"/>
    <property type="evidence" value="ECO:0007669"/>
    <property type="project" value="UniProtKB-SubCell"/>
</dbReference>
<evidence type="ECO:0000256" key="5">
    <source>
        <dbReference type="ARBA" id="ARBA00022840"/>
    </source>
</evidence>
<evidence type="ECO:0000313" key="7">
    <source>
        <dbReference type="EMBL" id="MBB3770028.1"/>
    </source>
</evidence>
<dbReference type="AlphaFoldDB" id="A0A839Z7A1"/>
<accession>A0A839Z7A1</accession>
<dbReference type="GO" id="GO:0005524">
    <property type="term" value="F:ATP binding"/>
    <property type="evidence" value="ECO:0007669"/>
    <property type="project" value="UniProtKB-KW"/>
</dbReference>
<dbReference type="InterPro" id="IPR017871">
    <property type="entry name" value="ABC_transporter-like_CS"/>
</dbReference>
<evidence type="ECO:0000256" key="3">
    <source>
        <dbReference type="ARBA" id="ARBA00022448"/>
    </source>
</evidence>
<feature type="domain" description="ABC transporter" evidence="6">
    <location>
        <begin position="4"/>
        <end position="244"/>
    </location>
</feature>
<dbReference type="SUPFAM" id="SSF52540">
    <property type="entry name" value="P-loop containing nucleoside triphosphate hydrolases"/>
    <property type="match status" value="1"/>
</dbReference>
<name>A0A839Z7A1_9HYPH</name>
<comment type="similarity">
    <text evidence="2">Belongs to the ABC transporter superfamily.</text>
</comment>
<dbReference type="EMBL" id="JACICD010000001">
    <property type="protein sequence ID" value="MBB3770028.1"/>
    <property type="molecule type" value="Genomic_DNA"/>
</dbReference>
<dbReference type="InterPro" id="IPR013563">
    <property type="entry name" value="Oligopep_ABC_C"/>
</dbReference>
<dbReference type="SMART" id="SM00382">
    <property type="entry name" value="AAA"/>
    <property type="match status" value="1"/>
</dbReference>
<comment type="caution">
    <text evidence="7">The sequence shown here is derived from an EMBL/GenBank/DDBJ whole genome shotgun (WGS) entry which is preliminary data.</text>
</comment>
<keyword evidence="3" id="KW-0813">Transport</keyword>
<dbReference type="GO" id="GO:0055085">
    <property type="term" value="P:transmembrane transport"/>
    <property type="evidence" value="ECO:0007669"/>
    <property type="project" value="UniProtKB-ARBA"/>
</dbReference>
<evidence type="ECO:0000259" key="6">
    <source>
        <dbReference type="PROSITE" id="PS50893"/>
    </source>
</evidence>
<evidence type="ECO:0000313" key="8">
    <source>
        <dbReference type="Proteomes" id="UP000533469"/>
    </source>
</evidence>
<dbReference type="PANTHER" id="PTHR43776:SF7">
    <property type="entry name" value="D,D-DIPEPTIDE TRANSPORT ATP-BINDING PROTEIN DDPF-RELATED"/>
    <property type="match status" value="1"/>
</dbReference>
<dbReference type="FunFam" id="3.40.50.300:FF:000016">
    <property type="entry name" value="Oligopeptide ABC transporter ATP-binding component"/>
    <property type="match status" value="1"/>
</dbReference>
<dbReference type="InterPro" id="IPR003593">
    <property type="entry name" value="AAA+_ATPase"/>
</dbReference>
<dbReference type="Gene3D" id="3.40.50.300">
    <property type="entry name" value="P-loop containing nucleotide triphosphate hydrolases"/>
    <property type="match status" value="1"/>
</dbReference>
<sequence>MLEIQGLDVDYRSHGGTVRAVRGVDLAVGRGETLGLVGESGCGKSSLARAVMRLTDVARGAIRIDGIDIARLKGRALLPYRRKLQMVFQDSASSLDPRFDMTRIIEEPLRTTQANGAARARRVASLMDQVGLAASLKDRYPHELSGGQRQRAAIARALACGPELLVLDEPVSALDVSLQAQVLNLLVDLQQEYKLAYLFVSHDIGVVQHMADRVAVMYLGRIVETGTHADVLAAPAHPYTQALLAAVPVISPRTHRIANRPVVTGELPSPLNPPTGCAFHPRCPLVQARCRHAVPQLRVAGEGRAVACHLHETSQVSSLCLQEGLVPA</sequence>
<dbReference type="Pfam" id="PF08352">
    <property type="entry name" value="oligo_HPY"/>
    <property type="match status" value="1"/>
</dbReference>
<evidence type="ECO:0000256" key="1">
    <source>
        <dbReference type="ARBA" id="ARBA00004417"/>
    </source>
</evidence>
<dbReference type="Pfam" id="PF00005">
    <property type="entry name" value="ABC_tran"/>
    <property type="match status" value="1"/>
</dbReference>
<dbReference type="CDD" id="cd03257">
    <property type="entry name" value="ABC_NikE_OppD_transporters"/>
    <property type="match status" value="1"/>
</dbReference>
<dbReference type="Proteomes" id="UP000533469">
    <property type="component" value="Unassembled WGS sequence"/>
</dbReference>
<dbReference type="InterPro" id="IPR003439">
    <property type="entry name" value="ABC_transporter-like_ATP-bd"/>
</dbReference>
<dbReference type="GO" id="GO:0016887">
    <property type="term" value="F:ATP hydrolysis activity"/>
    <property type="evidence" value="ECO:0007669"/>
    <property type="project" value="InterPro"/>
</dbReference>
<dbReference type="PROSITE" id="PS00211">
    <property type="entry name" value="ABC_TRANSPORTER_1"/>
    <property type="match status" value="1"/>
</dbReference>
<dbReference type="NCBIfam" id="TIGR01727">
    <property type="entry name" value="oligo_HPY"/>
    <property type="match status" value="1"/>
</dbReference>
<protein>
    <submittedName>
        <fullName evidence="7">Oligopeptide/dipeptide ABC transporter ATP-binding protein</fullName>
    </submittedName>
</protein>
<proteinExistence type="inferred from homology"/>